<evidence type="ECO:0000313" key="1">
    <source>
        <dbReference type="EMBL" id="VVC39544.1"/>
    </source>
</evidence>
<gene>
    <name evidence="1" type="ORF">CINCED_3A024441</name>
</gene>
<protein>
    <submittedName>
        <fullName evidence="1">Uncharacterized protein</fullName>
    </submittedName>
</protein>
<sequence>MKNPGIHYSPTLCSFGDHIDSIVGKPLKVRSLLNYGSVIWHPYLARDQLRLERVQNKFLAYAALVLKLPDPCHDYTYLRKVLTGQSLQFRRSNVNQNVIVALIDGLLDAPERYLLQSTLS</sequence>
<accession>A0A5E4N712</accession>
<dbReference type="EMBL" id="CABPRJ010001896">
    <property type="protein sequence ID" value="VVC39544.1"/>
    <property type="molecule type" value="Genomic_DNA"/>
</dbReference>
<proteinExistence type="predicted"/>
<dbReference type="OrthoDB" id="426210at2759"/>
<keyword evidence="2" id="KW-1185">Reference proteome</keyword>
<reference evidence="1 2" key="1">
    <citation type="submission" date="2019-08" db="EMBL/GenBank/DDBJ databases">
        <authorList>
            <person name="Alioto T."/>
            <person name="Alioto T."/>
            <person name="Gomez Garrido J."/>
        </authorList>
    </citation>
    <scope>NUCLEOTIDE SEQUENCE [LARGE SCALE GENOMIC DNA]</scope>
</reference>
<dbReference type="AlphaFoldDB" id="A0A5E4N712"/>
<evidence type="ECO:0000313" key="2">
    <source>
        <dbReference type="Proteomes" id="UP000325440"/>
    </source>
</evidence>
<organism evidence="1 2">
    <name type="scientific">Cinara cedri</name>
    <dbReference type="NCBI Taxonomy" id="506608"/>
    <lineage>
        <taxon>Eukaryota</taxon>
        <taxon>Metazoa</taxon>
        <taxon>Ecdysozoa</taxon>
        <taxon>Arthropoda</taxon>
        <taxon>Hexapoda</taxon>
        <taxon>Insecta</taxon>
        <taxon>Pterygota</taxon>
        <taxon>Neoptera</taxon>
        <taxon>Paraneoptera</taxon>
        <taxon>Hemiptera</taxon>
        <taxon>Sternorrhyncha</taxon>
        <taxon>Aphidomorpha</taxon>
        <taxon>Aphidoidea</taxon>
        <taxon>Aphididae</taxon>
        <taxon>Lachninae</taxon>
        <taxon>Cinara</taxon>
    </lineage>
</organism>
<dbReference type="Proteomes" id="UP000325440">
    <property type="component" value="Unassembled WGS sequence"/>
</dbReference>
<name>A0A5E4N712_9HEMI</name>